<reference evidence="1" key="1">
    <citation type="submission" date="2023-06" db="EMBL/GenBank/DDBJ databases">
        <authorList>
            <consortium name="Lawrence Berkeley National Laboratory"/>
            <person name="Ahrendt S."/>
            <person name="Sahu N."/>
            <person name="Indic B."/>
            <person name="Wong-Bajracharya J."/>
            <person name="Merenyi Z."/>
            <person name="Ke H.-M."/>
            <person name="Monk M."/>
            <person name="Kocsube S."/>
            <person name="Drula E."/>
            <person name="Lipzen A."/>
            <person name="Balint B."/>
            <person name="Henrissat B."/>
            <person name="Andreopoulos B."/>
            <person name="Martin F.M."/>
            <person name="Harder C.B."/>
            <person name="Rigling D."/>
            <person name="Ford K.L."/>
            <person name="Foster G.D."/>
            <person name="Pangilinan J."/>
            <person name="Papanicolaou A."/>
            <person name="Barry K."/>
            <person name="LaButti K."/>
            <person name="Viragh M."/>
            <person name="Koriabine M."/>
            <person name="Yan M."/>
            <person name="Riley R."/>
            <person name="Champramary S."/>
            <person name="Plett K.L."/>
            <person name="Tsai I.J."/>
            <person name="Slot J."/>
            <person name="Sipos G."/>
            <person name="Plett J."/>
            <person name="Nagy L.G."/>
            <person name="Grigoriev I.V."/>
        </authorList>
    </citation>
    <scope>NUCLEOTIDE SEQUENCE</scope>
    <source>
        <strain evidence="1">CCBAS 213</strain>
    </source>
</reference>
<dbReference type="RefSeq" id="XP_060322536.1">
    <property type="nucleotide sequence ID" value="XM_060480457.1"/>
</dbReference>
<dbReference type="GeneID" id="85364005"/>
<dbReference type="Proteomes" id="UP001175211">
    <property type="component" value="Unassembled WGS sequence"/>
</dbReference>
<name>A0AA39J7S8_ARMTA</name>
<evidence type="ECO:0000313" key="2">
    <source>
        <dbReference type="Proteomes" id="UP001175211"/>
    </source>
</evidence>
<dbReference type="EMBL" id="JAUEPS010000115">
    <property type="protein sequence ID" value="KAK0437264.1"/>
    <property type="molecule type" value="Genomic_DNA"/>
</dbReference>
<gene>
    <name evidence="1" type="ORF">EV420DRAFT_1753569</name>
</gene>
<keyword evidence="2" id="KW-1185">Reference proteome</keyword>
<organism evidence="1 2">
    <name type="scientific">Armillaria tabescens</name>
    <name type="common">Ringless honey mushroom</name>
    <name type="synonym">Agaricus tabescens</name>
    <dbReference type="NCBI Taxonomy" id="1929756"/>
    <lineage>
        <taxon>Eukaryota</taxon>
        <taxon>Fungi</taxon>
        <taxon>Dikarya</taxon>
        <taxon>Basidiomycota</taxon>
        <taxon>Agaricomycotina</taxon>
        <taxon>Agaricomycetes</taxon>
        <taxon>Agaricomycetidae</taxon>
        <taxon>Agaricales</taxon>
        <taxon>Marasmiineae</taxon>
        <taxon>Physalacriaceae</taxon>
        <taxon>Desarmillaria</taxon>
    </lineage>
</organism>
<accession>A0AA39J7S8</accession>
<comment type="caution">
    <text evidence="1">The sequence shown here is derived from an EMBL/GenBank/DDBJ whole genome shotgun (WGS) entry which is preliminary data.</text>
</comment>
<dbReference type="AlphaFoldDB" id="A0AA39J7S8"/>
<evidence type="ECO:0000313" key="1">
    <source>
        <dbReference type="EMBL" id="KAK0437264.1"/>
    </source>
</evidence>
<proteinExistence type="predicted"/>
<sequence length="240" mass="26802">MNGIQCPLTRDISEEGVELLVAEVVYWVTMVSRSMRRTSLRLHLDSSTVEMLRTVVARVAPGVVDDDVVASLNLTSMLMMLAREGADGSSWKGFERRGDVALGSVPCGYDVWDEFFFETGLGSGTMGRISEVLAAVAWGKIAVFDRGFFVDDAIRLVCIDATENVPKARCVNLVSVYERRDERGSMSRRRYGTVPVEIWRAPGFLQSRRFETRTSRTSVRAVSRLPLKDLFSTAKLGIYE</sequence>
<protein>
    <submittedName>
        <fullName evidence="1">Uncharacterized protein</fullName>
    </submittedName>
</protein>